<dbReference type="Pfam" id="PF00507">
    <property type="entry name" value="Oxidored_q4"/>
    <property type="match status" value="1"/>
</dbReference>
<comment type="subcellular location">
    <subcellularLocation>
        <location evidence="1">Membrane</location>
        <topology evidence="1">Multi-pass membrane protein</topology>
    </subcellularLocation>
</comment>
<sequence>MRQLQVTCHPRARRLLKTHRAEKPNNEPLYASTSNRQTIGDTGMSNPWIAIGALAVVALAIPLTMMAVSSLLRPSVPEQGKRTTYESGEVPTGSSRQIKFNIQYYMVALLFVVFDIETVFIFPWTVIYSDAAAELGMTTALLPMVVFITILAIGLGWAWRNGAVQWVRSPRATKGADTYE</sequence>
<dbReference type="Gene3D" id="1.20.58.1610">
    <property type="entry name" value="NADH:ubiquinone/plastoquinone oxidoreductase, chain 3"/>
    <property type="match status" value="1"/>
</dbReference>
<dbReference type="HAMAP" id="MF_01394">
    <property type="entry name" value="NDH1_NuoA"/>
    <property type="match status" value="1"/>
</dbReference>
<evidence type="ECO:0000256" key="3">
    <source>
        <dbReference type="ARBA" id="ARBA00022448"/>
    </source>
</evidence>
<evidence type="ECO:0000256" key="4">
    <source>
        <dbReference type="ARBA" id="ARBA00022692"/>
    </source>
</evidence>
<evidence type="ECO:0000256" key="5">
    <source>
        <dbReference type="ARBA" id="ARBA00022989"/>
    </source>
</evidence>
<evidence type="ECO:0000313" key="9">
    <source>
        <dbReference type="EMBL" id="AHB66383.1"/>
    </source>
</evidence>
<dbReference type="GO" id="GO:0030964">
    <property type="term" value="C:NADH dehydrogenase complex"/>
    <property type="evidence" value="ECO:0007669"/>
    <property type="project" value="TreeGrafter"/>
</dbReference>
<dbReference type="GO" id="GO:0008137">
    <property type="term" value="F:NADH dehydrogenase (ubiquinone) activity"/>
    <property type="evidence" value="ECO:0007669"/>
    <property type="project" value="InterPro"/>
</dbReference>
<evidence type="ECO:0000256" key="7">
    <source>
        <dbReference type="SAM" id="MobiDB-lite"/>
    </source>
</evidence>
<organism evidence="9 10">
    <name type="scientific">Haloarcula hispanica N601</name>
    <dbReference type="NCBI Taxonomy" id="1417673"/>
    <lineage>
        <taxon>Archaea</taxon>
        <taxon>Methanobacteriati</taxon>
        <taxon>Methanobacteriota</taxon>
        <taxon>Stenosarchaea group</taxon>
        <taxon>Halobacteria</taxon>
        <taxon>Halobacteriales</taxon>
        <taxon>Haloarculaceae</taxon>
        <taxon>Haloarcula</taxon>
    </lineage>
</organism>
<evidence type="ECO:0000256" key="2">
    <source>
        <dbReference type="ARBA" id="ARBA00008472"/>
    </source>
</evidence>
<accession>V5TMQ4</accession>
<proteinExistence type="inferred from homology"/>
<dbReference type="PANTHER" id="PTHR11058:SF9">
    <property type="entry name" value="NADH-UBIQUINONE OXIDOREDUCTASE CHAIN 3"/>
    <property type="match status" value="1"/>
</dbReference>
<keyword evidence="3" id="KW-0813">Transport</keyword>
<feature type="transmembrane region" description="Helical" evidence="8">
    <location>
        <begin position="48"/>
        <end position="72"/>
    </location>
</feature>
<dbReference type="InterPro" id="IPR023043">
    <property type="entry name" value="NAD(P)H_OxRDtase_bac/plastid"/>
</dbReference>
<keyword evidence="10" id="KW-1185">Reference proteome</keyword>
<dbReference type="KEGG" id="hhn:HISP_10330"/>
<dbReference type="InterPro" id="IPR038430">
    <property type="entry name" value="NDAH_ubi_oxred_su3_sf"/>
</dbReference>
<dbReference type="Proteomes" id="UP000018572">
    <property type="component" value="Chromosome 1"/>
</dbReference>
<feature type="transmembrane region" description="Helical" evidence="8">
    <location>
        <begin position="104"/>
        <end position="128"/>
    </location>
</feature>
<dbReference type="PANTHER" id="PTHR11058">
    <property type="entry name" value="NADH-UBIQUINONE OXIDOREDUCTASE CHAIN 3"/>
    <property type="match status" value="1"/>
</dbReference>
<keyword evidence="6 8" id="KW-0472">Membrane</keyword>
<evidence type="ECO:0000313" key="10">
    <source>
        <dbReference type="Proteomes" id="UP000018572"/>
    </source>
</evidence>
<dbReference type="EMBL" id="CP006884">
    <property type="protein sequence ID" value="AHB66383.1"/>
    <property type="molecule type" value="Genomic_DNA"/>
</dbReference>
<evidence type="ECO:0000256" key="8">
    <source>
        <dbReference type="SAM" id="Phobius"/>
    </source>
</evidence>
<dbReference type="AlphaFoldDB" id="V5TMQ4"/>
<gene>
    <name evidence="9" type="ORF">HISP_10330</name>
</gene>
<evidence type="ECO:0000256" key="6">
    <source>
        <dbReference type="ARBA" id="ARBA00023136"/>
    </source>
</evidence>
<feature type="region of interest" description="Disordered" evidence="7">
    <location>
        <begin position="17"/>
        <end position="36"/>
    </location>
</feature>
<dbReference type="GO" id="GO:0016651">
    <property type="term" value="F:oxidoreductase activity, acting on NAD(P)H"/>
    <property type="evidence" value="ECO:0007669"/>
    <property type="project" value="InterPro"/>
</dbReference>
<evidence type="ECO:0000256" key="1">
    <source>
        <dbReference type="ARBA" id="ARBA00004141"/>
    </source>
</evidence>
<keyword evidence="4 8" id="KW-0812">Transmembrane</keyword>
<dbReference type="HOGENOM" id="CLU_119549_1_1_2"/>
<protein>
    <submittedName>
        <fullName evidence="9">NADH dehydrogenase</fullName>
    </submittedName>
</protein>
<name>V5TMQ4_HALHI</name>
<feature type="transmembrane region" description="Helical" evidence="8">
    <location>
        <begin position="140"/>
        <end position="159"/>
    </location>
</feature>
<keyword evidence="5 8" id="KW-1133">Transmembrane helix</keyword>
<comment type="similarity">
    <text evidence="2">Belongs to the complex I subunit 3 family.</text>
</comment>
<reference evidence="9 10" key="1">
    <citation type="journal article" date="2014" name="Genome Announc.">
        <title>Complete Genome Sequence of the Extremely Halophilic Archaeon Haloarcula hispanica Strain N601.</title>
        <authorList>
            <person name="Ding J.Y."/>
            <person name="Chiang P.W."/>
            <person name="Hong M.J."/>
            <person name="Dyall-Smith M."/>
            <person name="Tang S.L."/>
        </authorList>
    </citation>
    <scope>NUCLEOTIDE SEQUENCE [LARGE SCALE GENOMIC DNA]</scope>
    <source>
        <strain evidence="9 10">N601</strain>
    </source>
</reference>
<dbReference type="InterPro" id="IPR000440">
    <property type="entry name" value="NADH_UbQ/plastoQ_OxRdtase_su3"/>
</dbReference>